<dbReference type="EMBL" id="JBHUIP010000013">
    <property type="protein sequence ID" value="MFD2264335.1"/>
    <property type="molecule type" value="Genomic_DNA"/>
</dbReference>
<dbReference type="RefSeq" id="WP_379877417.1">
    <property type="nucleotide sequence ID" value="NZ_JBHUIP010000013.1"/>
</dbReference>
<protein>
    <recommendedName>
        <fullName evidence="3">Lipoprotein</fullName>
    </recommendedName>
</protein>
<dbReference type="Proteomes" id="UP001597295">
    <property type="component" value="Unassembled WGS sequence"/>
</dbReference>
<comment type="caution">
    <text evidence="1">The sequence shown here is derived from an EMBL/GenBank/DDBJ whole genome shotgun (WGS) entry which is preliminary data.</text>
</comment>
<evidence type="ECO:0000313" key="2">
    <source>
        <dbReference type="Proteomes" id="UP001597295"/>
    </source>
</evidence>
<accession>A0ABW5DU13</accession>
<reference evidence="2" key="1">
    <citation type="journal article" date="2019" name="Int. J. Syst. Evol. Microbiol.">
        <title>The Global Catalogue of Microorganisms (GCM) 10K type strain sequencing project: providing services to taxonomists for standard genome sequencing and annotation.</title>
        <authorList>
            <consortium name="The Broad Institute Genomics Platform"/>
            <consortium name="The Broad Institute Genome Sequencing Center for Infectious Disease"/>
            <person name="Wu L."/>
            <person name="Ma J."/>
        </authorList>
    </citation>
    <scope>NUCLEOTIDE SEQUENCE [LARGE SCALE GENOMIC DNA]</scope>
    <source>
        <strain evidence="2">CGMCC 1.19062</strain>
    </source>
</reference>
<gene>
    <name evidence="1" type="ORF">ACFSM5_15635</name>
</gene>
<organism evidence="1 2">
    <name type="scientific">Lacibacterium aquatile</name>
    <dbReference type="NCBI Taxonomy" id="1168082"/>
    <lineage>
        <taxon>Bacteria</taxon>
        <taxon>Pseudomonadati</taxon>
        <taxon>Pseudomonadota</taxon>
        <taxon>Alphaproteobacteria</taxon>
        <taxon>Rhodospirillales</taxon>
        <taxon>Rhodospirillaceae</taxon>
    </lineage>
</organism>
<evidence type="ECO:0008006" key="3">
    <source>
        <dbReference type="Google" id="ProtNLM"/>
    </source>
</evidence>
<proteinExistence type="predicted"/>
<name>A0ABW5DU13_9PROT</name>
<sequence length="184" mass="20978">MRRSIILLSFIVLLPGCMPILTWMAYEPPFKVAPLTRVEIDEARLSALYRPICITKMGGGDTFTYRSLGLPDVKDGLFVHFHGGNIDYLTSLYGQQKFCDLAERCLIDATVAYSLRGEYPFAALYHYLTVDVDWDWSKISNLGRTLEFSISTELSDCLQPRLSQDEPVHSEHLRKRFPDGLPLK</sequence>
<evidence type="ECO:0000313" key="1">
    <source>
        <dbReference type="EMBL" id="MFD2264335.1"/>
    </source>
</evidence>
<keyword evidence="2" id="KW-1185">Reference proteome</keyword>